<dbReference type="RefSeq" id="WP_052883880.1">
    <property type="nucleotide sequence ID" value="NZ_CP009961.1"/>
</dbReference>
<dbReference type="InterPro" id="IPR000412">
    <property type="entry name" value="ABC_2_transport"/>
</dbReference>
<dbReference type="GeneID" id="25401189"/>
<dbReference type="InterPro" id="IPR051784">
    <property type="entry name" value="Nod_factor_ABC_transporter"/>
</dbReference>
<comment type="subcellular location">
    <subcellularLocation>
        <location evidence="1">Membrane</location>
        <topology evidence="1">Multi-pass membrane protein</topology>
    </subcellularLocation>
</comment>
<dbReference type="GO" id="GO:0140359">
    <property type="term" value="F:ABC-type transporter activity"/>
    <property type="evidence" value="ECO:0007669"/>
    <property type="project" value="InterPro"/>
</dbReference>
<evidence type="ECO:0000256" key="2">
    <source>
        <dbReference type="ARBA" id="ARBA00022692"/>
    </source>
</evidence>
<dbReference type="Proteomes" id="UP000067434">
    <property type="component" value="Chromosome"/>
</dbReference>
<dbReference type="KEGG" id="thf:MA03_03120"/>
<organism evidence="7 8">
    <name type="scientific">Infirmifilum uzonense</name>
    <dbReference type="NCBI Taxonomy" id="1550241"/>
    <lineage>
        <taxon>Archaea</taxon>
        <taxon>Thermoproteota</taxon>
        <taxon>Thermoprotei</taxon>
        <taxon>Thermofilales</taxon>
        <taxon>Thermofilaceae</taxon>
        <taxon>Infirmifilum</taxon>
    </lineage>
</organism>
<evidence type="ECO:0000259" key="6">
    <source>
        <dbReference type="Pfam" id="PF01061"/>
    </source>
</evidence>
<dbReference type="PATRIC" id="fig|1550241.5.peg.661"/>
<feature type="transmembrane region" description="Helical" evidence="5">
    <location>
        <begin position="26"/>
        <end position="46"/>
    </location>
</feature>
<feature type="transmembrane region" description="Helical" evidence="5">
    <location>
        <begin position="117"/>
        <end position="133"/>
    </location>
</feature>
<keyword evidence="2 5" id="KW-0812">Transmembrane</keyword>
<evidence type="ECO:0000256" key="4">
    <source>
        <dbReference type="ARBA" id="ARBA00023136"/>
    </source>
</evidence>
<accession>A0A0F7CKY5</accession>
<sequence length="259" mass="29450">MSKSGEFRSIALIVYRDLTRFWKYKFWLAGQIGMNLADILIYALVFTNMVNTQLIPDYFKFFTTGVIAIAAFASAFSIGREVGIEIRREYTHYLLGLPFTRWVLITGRILGGTLRGLIYQSSFILLAALLVGVPDLYGWLLIAVTSTALSASMSGLAIAISSSTKDFNLQATFRALTYYIFFFFSNVFYPRQVLAMRFPKPLAEAIGYMPVSIAADIYRWAFRYNLEIDIGQRFLLLMVWTTGMLIIASLIYLWNLTRG</sequence>
<name>A0A0F7CKY5_9CREN</name>
<dbReference type="InterPro" id="IPR013525">
    <property type="entry name" value="ABC2_TM"/>
</dbReference>
<keyword evidence="8" id="KW-1185">Reference proteome</keyword>
<gene>
    <name evidence="7" type="ORF">MA03_03120</name>
</gene>
<dbReference type="PANTHER" id="PTHR43229">
    <property type="entry name" value="NODULATION PROTEIN J"/>
    <property type="match status" value="1"/>
</dbReference>
<dbReference type="AlphaFoldDB" id="A0A0F7CKY5"/>
<dbReference type="EMBL" id="CP009961">
    <property type="protein sequence ID" value="AKG38471.1"/>
    <property type="molecule type" value="Genomic_DNA"/>
</dbReference>
<keyword evidence="3 5" id="KW-1133">Transmembrane helix</keyword>
<protein>
    <submittedName>
        <fullName evidence="7">ABC transporter</fullName>
    </submittedName>
</protein>
<evidence type="ECO:0000256" key="1">
    <source>
        <dbReference type="ARBA" id="ARBA00004141"/>
    </source>
</evidence>
<dbReference type="GO" id="GO:0043190">
    <property type="term" value="C:ATP-binding cassette (ABC) transporter complex"/>
    <property type="evidence" value="ECO:0007669"/>
    <property type="project" value="InterPro"/>
</dbReference>
<dbReference type="STRING" id="1550241.MA03_03120"/>
<evidence type="ECO:0000313" key="7">
    <source>
        <dbReference type="EMBL" id="AKG38471.1"/>
    </source>
</evidence>
<keyword evidence="4 5" id="KW-0472">Membrane</keyword>
<feature type="domain" description="ABC-2 type transporter transmembrane" evidence="6">
    <location>
        <begin position="10"/>
        <end position="194"/>
    </location>
</feature>
<dbReference type="PANTHER" id="PTHR43229:SF2">
    <property type="entry name" value="NODULATION PROTEIN J"/>
    <property type="match status" value="1"/>
</dbReference>
<evidence type="ECO:0000313" key="8">
    <source>
        <dbReference type="Proteomes" id="UP000067434"/>
    </source>
</evidence>
<dbReference type="HOGENOM" id="CLU_1088214_0_0_2"/>
<feature type="transmembrane region" description="Helical" evidence="5">
    <location>
        <begin position="58"/>
        <end position="78"/>
    </location>
</feature>
<dbReference type="Pfam" id="PF01061">
    <property type="entry name" value="ABC2_membrane"/>
    <property type="match status" value="1"/>
</dbReference>
<feature type="transmembrane region" description="Helical" evidence="5">
    <location>
        <begin position="139"/>
        <end position="159"/>
    </location>
</feature>
<dbReference type="OrthoDB" id="18983at2157"/>
<evidence type="ECO:0000256" key="5">
    <source>
        <dbReference type="SAM" id="Phobius"/>
    </source>
</evidence>
<dbReference type="PIRSF" id="PIRSF006648">
    <property type="entry name" value="DrrB"/>
    <property type="match status" value="1"/>
</dbReference>
<feature type="transmembrane region" description="Helical" evidence="5">
    <location>
        <begin position="234"/>
        <end position="254"/>
    </location>
</feature>
<feature type="transmembrane region" description="Helical" evidence="5">
    <location>
        <begin position="171"/>
        <end position="189"/>
    </location>
</feature>
<feature type="transmembrane region" description="Helical" evidence="5">
    <location>
        <begin position="201"/>
        <end position="222"/>
    </location>
</feature>
<evidence type="ECO:0000256" key="3">
    <source>
        <dbReference type="ARBA" id="ARBA00022989"/>
    </source>
</evidence>
<proteinExistence type="predicted"/>
<reference evidence="7 8" key="1">
    <citation type="journal article" date="2015" name="Stand. Genomic Sci.">
        <title>Complete genome sequence of and proposal of Thermofilum uzonense sp. nov. a novel hyperthermophilic crenarchaeon and emended description of the genus Thermofilum.</title>
        <authorList>
            <person name="Toshchakov S.V."/>
            <person name="Korzhenkov A.A."/>
            <person name="Samarov N.I."/>
            <person name="Mazunin I.O."/>
            <person name="Mozhey O.I."/>
            <person name="Shmyr I.S."/>
            <person name="Derbikova K.S."/>
            <person name="Taranov E.A."/>
            <person name="Dominova I.N."/>
            <person name="Bonch-Osmolovskaya E.A."/>
            <person name="Patrushev M.V."/>
            <person name="Podosokorskaya O.A."/>
            <person name="Kublanov I.V."/>
        </authorList>
    </citation>
    <scope>NUCLEOTIDE SEQUENCE [LARGE SCALE GENOMIC DNA]</scope>
    <source>
        <strain evidence="7 8">1807-2</strain>
    </source>
</reference>